<feature type="region of interest" description="Disordered" evidence="7">
    <location>
        <begin position="1"/>
        <end position="70"/>
    </location>
</feature>
<gene>
    <name evidence="9" type="ORF">BpHYR1_026857</name>
</gene>
<dbReference type="STRING" id="10195.A0A3M7RPD7"/>
<dbReference type="PANTHER" id="PTHR13215">
    <property type="entry name" value="RNA POLYMERASE II TRANSCRIPTIONAL COACTIVATOR"/>
    <property type="match status" value="1"/>
</dbReference>
<proteinExistence type="inferred from homology"/>
<dbReference type="AlphaFoldDB" id="A0A3M7RPD7"/>
<dbReference type="GO" id="GO:0060261">
    <property type="term" value="P:positive regulation of transcription initiation by RNA polymerase II"/>
    <property type="evidence" value="ECO:0007669"/>
    <property type="project" value="InterPro"/>
</dbReference>
<dbReference type="InterPro" id="IPR003173">
    <property type="entry name" value="PC4_C"/>
</dbReference>
<comment type="subcellular location">
    <subcellularLocation>
        <location evidence="1">Nucleus</location>
    </subcellularLocation>
</comment>
<keyword evidence="5" id="KW-0804">Transcription</keyword>
<evidence type="ECO:0000313" key="9">
    <source>
        <dbReference type="EMBL" id="RNA25207.1"/>
    </source>
</evidence>
<comment type="similarity">
    <text evidence="2">Belongs to the transcriptional coactivator PC4 family.</text>
</comment>
<evidence type="ECO:0000256" key="2">
    <source>
        <dbReference type="ARBA" id="ARBA00009001"/>
    </source>
</evidence>
<dbReference type="OrthoDB" id="2505440at2759"/>
<keyword evidence="4" id="KW-0238">DNA-binding</keyword>
<keyword evidence="6" id="KW-0539">Nucleus</keyword>
<evidence type="ECO:0000256" key="4">
    <source>
        <dbReference type="ARBA" id="ARBA00023125"/>
    </source>
</evidence>
<evidence type="ECO:0000313" key="10">
    <source>
        <dbReference type="Proteomes" id="UP000276133"/>
    </source>
</evidence>
<dbReference type="GO" id="GO:0003677">
    <property type="term" value="F:DNA binding"/>
    <property type="evidence" value="ECO:0007669"/>
    <property type="project" value="UniProtKB-KW"/>
</dbReference>
<evidence type="ECO:0000256" key="1">
    <source>
        <dbReference type="ARBA" id="ARBA00004123"/>
    </source>
</evidence>
<dbReference type="InterPro" id="IPR009044">
    <property type="entry name" value="ssDNA-bd_transcriptional_reg"/>
</dbReference>
<evidence type="ECO:0000256" key="7">
    <source>
        <dbReference type="SAM" id="MobiDB-lite"/>
    </source>
</evidence>
<evidence type="ECO:0000256" key="3">
    <source>
        <dbReference type="ARBA" id="ARBA00023015"/>
    </source>
</evidence>
<dbReference type="GO" id="GO:0005634">
    <property type="term" value="C:nucleus"/>
    <property type="evidence" value="ECO:0007669"/>
    <property type="project" value="UniProtKB-SubCell"/>
</dbReference>
<name>A0A3M7RPD7_BRAPC</name>
<organism evidence="9 10">
    <name type="scientific">Brachionus plicatilis</name>
    <name type="common">Marine rotifer</name>
    <name type="synonym">Brachionus muelleri</name>
    <dbReference type="NCBI Taxonomy" id="10195"/>
    <lineage>
        <taxon>Eukaryota</taxon>
        <taxon>Metazoa</taxon>
        <taxon>Spiralia</taxon>
        <taxon>Gnathifera</taxon>
        <taxon>Rotifera</taxon>
        <taxon>Eurotatoria</taxon>
        <taxon>Monogononta</taxon>
        <taxon>Pseudotrocha</taxon>
        <taxon>Ploima</taxon>
        <taxon>Brachionidae</taxon>
        <taxon>Brachionus</taxon>
    </lineage>
</organism>
<protein>
    <submittedName>
        <fullName evidence="9">Activated RNA polymerase II transcriptional coactivator p15</fullName>
    </submittedName>
</protein>
<dbReference type="SUPFAM" id="SSF54447">
    <property type="entry name" value="ssDNA-binding transcriptional regulator domain"/>
    <property type="match status" value="1"/>
</dbReference>
<dbReference type="InterPro" id="IPR045125">
    <property type="entry name" value="Sub1/Tcp4-like"/>
</dbReference>
<dbReference type="Pfam" id="PF02229">
    <property type="entry name" value="PC4"/>
    <property type="match status" value="1"/>
</dbReference>
<evidence type="ECO:0000256" key="6">
    <source>
        <dbReference type="ARBA" id="ARBA00023242"/>
    </source>
</evidence>
<evidence type="ECO:0000259" key="8">
    <source>
        <dbReference type="Pfam" id="PF02229"/>
    </source>
</evidence>
<dbReference type="Proteomes" id="UP000276133">
    <property type="component" value="Unassembled WGS sequence"/>
</dbReference>
<reference evidence="9 10" key="1">
    <citation type="journal article" date="2018" name="Sci. Rep.">
        <title>Genomic signatures of local adaptation to the degree of environmental predictability in rotifers.</title>
        <authorList>
            <person name="Franch-Gras L."/>
            <person name="Hahn C."/>
            <person name="Garcia-Roger E.M."/>
            <person name="Carmona M.J."/>
            <person name="Serra M."/>
            <person name="Gomez A."/>
        </authorList>
    </citation>
    <scope>NUCLEOTIDE SEQUENCE [LARGE SCALE GENOMIC DNA]</scope>
    <source>
        <strain evidence="9">HYR1</strain>
    </source>
</reference>
<keyword evidence="3" id="KW-0805">Transcription regulation</keyword>
<dbReference type="Gene3D" id="2.30.31.10">
    <property type="entry name" value="Transcriptional Coactivator Pc4, Chain A"/>
    <property type="match status" value="1"/>
</dbReference>
<comment type="caution">
    <text evidence="9">The sequence shown here is derived from an EMBL/GenBank/DDBJ whole genome shotgun (WGS) entry which is preliminary data.</text>
</comment>
<accession>A0A3M7RPD7</accession>
<dbReference type="GO" id="GO:0003713">
    <property type="term" value="F:transcription coactivator activity"/>
    <property type="evidence" value="ECO:0007669"/>
    <property type="project" value="InterPro"/>
</dbReference>
<dbReference type="EMBL" id="REGN01002961">
    <property type="protein sequence ID" value="RNA25207.1"/>
    <property type="molecule type" value="Genomic_DNA"/>
</dbReference>
<feature type="compositionally biased region" description="Basic and acidic residues" evidence="7">
    <location>
        <begin position="56"/>
        <end position="65"/>
    </location>
</feature>
<keyword evidence="10" id="KW-1185">Reference proteome</keyword>
<evidence type="ECO:0000256" key="5">
    <source>
        <dbReference type="ARBA" id="ARBA00023163"/>
    </source>
</evidence>
<sequence length="127" mass="14401">MPKSKEFLDSDADNSSNEDVKPKKRARTEEKASKSKKAAKSKNEENTEAGNNSDSSNDRPSEDGLHMLSKNRFASVSEFKGKKYVNIREYYEKDGKSLPGKKGISLSVEQWENLKKNIEKIDDELKN</sequence>
<feature type="domain" description="Transcriptional coactivator p15 (PC4) C-terminal" evidence="8">
    <location>
        <begin position="68"/>
        <end position="117"/>
    </location>
</feature>